<evidence type="ECO:0000313" key="3">
    <source>
        <dbReference type="Proteomes" id="UP000241764"/>
    </source>
</evidence>
<gene>
    <name evidence="2" type="ORF">CU103_09855</name>
</gene>
<feature type="region of interest" description="Disordered" evidence="1">
    <location>
        <begin position="1"/>
        <end position="30"/>
    </location>
</feature>
<name>A0A2P7BFM1_9HYPH</name>
<comment type="caution">
    <text evidence="2">The sequence shown here is derived from an EMBL/GenBank/DDBJ whole genome shotgun (WGS) entry which is preliminary data.</text>
</comment>
<dbReference type="EMBL" id="PGGM01000003">
    <property type="protein sequence ID" value="PSH65296.1"/>
    <property type="molecule type" value="Genomic_DNA"/>
</dbReference>
<dbReference type="AlphaFoldDB" id="A0A2P7BFM1"/>
<keyword evidence="3" id="KW-1185">Reference proteome</keyword>
<dbReference type="RefSeq" id="WP_106663711.1">
    <property type="nucleotide sequence ID" value="NZ_PGGM01000003.1"/>
</dbReference>
<feature type="region of interest" description="Disordered" evidence="1">
    <location>
        <begin position="45"/>
        <end position="74"/>
    </location>
</feature>
<accession>A0A2P7BFM1</accession>
<proteinExistence type="predicted"/>
<evidence type="ECO:0000313" key="2">
    <source>
        <dbReference type="EMBL" id="PSH65296.1"/>
    </source>
</evidence>
<dbReference type="OrthoDB" id="8466848at2"/>
<reference evidence="3" key="1">
    <citation type="submission" date="2017-11" db="EMBL/GenBank/DDBJ databases">
        <authorList>
            <person name="Kuznetsova I."/>
            <person name="Sazanova A."/>
            <person name="Chirak E."/>
            <person name="Safronova V."/>
            <person name="Willems A."/>
        </authorList>
    </citation>
    <scope>NUCLEOTIDE SEQUENCE [LARGE SCALE GENOMIC DNA]</scope>
    <source>
        <strain evidence="3">CCBAU 03422</strain>
    </source>
</reference>
<dbReference type="Proteomes" id="UP000241764">
    <property type="component" value="Unassembled WGS sequence"/>
</dbReference>
<organism evidence="2 3">
    <name type="scientific">Phyllobacterium sophorae</name>
    <dbReference type="NCBI Taxonomy" id="1520277"/>
    <lineage>
        <taxon>Bacteria</taxon>
        <taxon>Pseudomonadati</taxon>
        <taxon>Pseudomonadota</taxon>
        <taxon>Alphaproteobacteria</taxon>
        <taxon>Hyphomicrobiales</taxon>
        <taxon>Phyllobacteriaceae</taxon>
        <taxon>Phyllobacterium</taxon>
    </lineage>
</organism>
<feature type="compositionally biased region" description="Polar residues" evidence="1">
    <location>
        <begin position="63"/>
        <end position="72"/>
    </location>
</feature>
<feature type="compositionally biased region" description="Basic and acidic residues" evidence="1">
    <location>
        <begin position="1"/>
        <end position="14"/>
    </location>
</feature>
<protein>
    <submittedName>
        <fullName evidence="2">Uncharacterized protein</fullName>
    </submittedName>
</protein>
<sequence>MKVSQKELKRDVKTAAKPTMRNTEANSGRIASKLPLLPREYCAGGSVGQSLKGTNREPKTAMANPTSRQTRNPKGDYIIHVREAYSLNSDWMPTRRYHSGTVLFEERSGKIHFTHVNHITLKLRKRHFCVPDDATADAKARAAEYKRYVRALELYREFYRRTGQRYELLREADRSLPYLPQGLSV</sequence>
<evidence type="ECO:0000256" key="1">
    <source>
        <dbReference type="SAM" id="MobiDB-lite"/>
    </source>
</evidence>